<dbReference type="OrthoDB" id="187854at2"/>
<keyword evidence="3" id="KW-1185">Reference proteome</keyword>
<gene>
    <name evidence="2" type="ORF">SAMN05444338_105186</name>
</gene>
<evidence type="ECO:0000256" key="1">
    <source>
        <dbReference type="SAM" id="SignalP"/>
    </source>
</evidence>
<proteinExistence type="predicted"/>
<accession>A0A1H2X9M6</accession>
<reference evidence="3" key="1">
    <citation type="submission" date="2016-10" db="EMBL/GenBank/DDBJ databases">
        <authorList>
            <person name="Varghese N."/>
            <person name="Submissions S."/>
        </authorList>
    </citation>
    <scope>NUCLEOTIDE SEQUENCE [LARGE SCALE GENOMIC DNA]</scope>
    <source>
        <strain evidence="3">DSM 15718</strain>
    </source>
</reference>
<dbReference type="RefSeq" id="WP_091431135.1">
    <property type="nucleotide sequence ID" value="NZ_FNMV01000005.1"/>
</dbReference>
<dbReference type="Proteomes" id="UP000198569">
    <property type="component" value="Unassembled WGS sequence"/>
</dbReference>
<evidence type="ECO:0008006" key="4">
    <source>
        <dbReference type="Google" id="ProtNLM"/>
    </source>
</evidence>
<dbReference type="EMBL" id="FNMV01000005">
    <property type="protein sequence ID" value="SDW89507.1"/>
    <property type="molecule type" value="Genomic_DNA"/>
</dbReference>
<sequence length="181" mass="20181">MKKSTVVATVAFAFTMLLSSNANAQKFPDLDKSPMDVAAYPNDYKDAAKIAKVTYSRPQLKGRSIDELAPSGKVWRTGANEAAEITFYKDMKLGQNNVKAGTYTIYTIPEKASYTVIINKDLNVWGSYFYKQENDVARLSVPVTEGTESLENFSMVFTKADNGIMLNMGWDKMRIAVPFTE</sequence>
<organism evidence="2 3">
    <name type="scientific">Flavobacterium degerlachei</name>
    <dbReference type="NCBI Taxonomy" id="229203"/>
    <lineage>
        <taxon>Bacteria</taxon>
        <taxon>Pseudomonadati</taxon>
        <taxon>Bacteroidota</taxon>
        <taxon>Flavobacteriia</taxon>
        <taxon>Flavobacteriales</taxon>
        <taxon>Flavobacteriaceae</taxon>
        <taxon>Flavobacterium</taxon>
    </lineage>
</organism>
<dbReference type="Pfam" id="PF11138">
    <property type="entry name" value="DUF2911"/>
    <property type="match status" value="1"/>
</dbReference>
<feature type="signal peptide" evidence="1">
    <location>
        <begin position="1"/>
        <end position="24"/>
    </location>
</feature>
<evidence type="ECO:0000313" key="2">
    <source>
        <dbReference type="EMBL" id="SDW89507.1"/>
    </source>
</evidence>
<name>A0A1H2X9M6_9FLAO</name>
<dbReference type="STRING" id="229203.SAMN05444338_105186"/>
<evidence type="ECO:0000313" key="3">
    <source>
        <dbReference type="Proteomes" id="UP000198569"/>
    </source>
</evidence>
<dbReference type="InterPro" id="IPR021314">
    <property type="entry name" value="DUF2911"/>
</dbReference>
<dbReference type="AlphaFoldDB" id="A0A1H2X9M6"/>
<protein>
    <recommendedName>
        <fullName evidence="4">DUF2911 domain-containing protein</fullName>
    </recommendedName>
</protein>
<keyword evidence="1" id="KW-0732">Signal</keyword>
<feature type="chain" id="PRO_5011575606" description="DUF2911 domain-containing protein" evidence="1">
    <location>
        <begin position="25"/>
        <end position="181"/>
    </location>
</feature>